<sequence>MAIKRKVPTDTPLTVTQSRTKRKIHHQVLRPLPSTSMALPGSGADDDHYSSGDDGDYVPPDPSRADEDDTMGAGGDEDTSNLDDSSNDEDDENEVLQRPLKGMSLDFAIFSDQFNGHYEGRQEVIRTARTRAQAQALRVEMLTSRSTDLRTQLSIKNRDLQDRRDEVEKLRSNLAARRAMATSS</sequence>
<feature type="coiled-coil region" evidence="1">
    <location>
        <begin position="150"/>
        <end position="177"/>
    </location>
</feature>
<keyword evidence="1" id="KW-0175">Coiled coil</keyword>
<evidence type="ECO:0000256" key="1">
    <source>
        <dbReference type="SAM" id="Coils"/>
    </source>
</evidence>
<evidence type="ECO:0000313" key="4">
    <source>
        <dbReference type="Proteomes" id="UP000320475"/>
    </source>
</evidence>
<proteinExistence type="predicted"/>
<name>A0A507CMP7_9FUNG</name>
<accession>A0A507CMP7</accession>
<dbReference type="Proteomes" id="UP000320475">
    <property type="component" value="Unassembled WGS sequence"/>
</dbReference>
<evidence type="ECO:0000313" key="3">
    <source>
        <dbReference type="EMBL" id="TPX39993.1"/>
    </source>
</evidence>
<organism evidence="3 4">
    <name type="scientific">Synchytrium endobioticum</name>
    <dbReference type="NCBI Taxonomy" id="286115"/>
    <lineage>
        <taxon>Eukaryota</taxon>
        <taxon>Fungi</taxon>
        <taxon>Fungi incertae sedis</taxon>
        <taxon>Chytridiomycota</taxon>
        <taxon>Chytridiomycota incertae sedis</taxon>
        <taxon>Chytridiomycetes</taxon>
        <taxon>Synchytriales</taxon>
        <taxon>Synchytriaceae</taxon>
        <taxon>Synchytrium</taxon>
    </lineage>
</organism>
<feature type="region of interest" description="Disordered" evidence="2">
    <location>
        <begin position="1"/>
        <end position="95"/>
    </location>
</feature>
<dbReference type="AlphaFoldDB" id="A0A507CMP7"/>
<dbReference type="EMBL" id="QEAM01000424">
    <property type="protein sequence ID" value="TPX39993.1"/>
    <property type="molecule type" value="Genomic_DNA"/>
</dbReference>
<protein>
    <submittedName>
        <fullName evidence="3">Uncharacterized protein</fullName>
    </submittedName>
</protein>
<feature type="compositionally biased region" description="Acidic residues" evidence="2">
    <location>
        <begin position="66"/>
        <end position="94"/>
    </location>
</feature>
<comment type="caution">
    <text evidence="3">The sequence shown here is derived from an EMBL/GenBank/DDBJ whole genome shotgun (WGS) entry which is preliminary data.</text>
</comment>
<feature type="compositionally biased region" description="Basic residues" evidence="2">
    <location>
        <begin position="19"/>
        <end position="28"/>
    </location>
</feature>
<reference evidence="3 4" key="1">
    <citation type="journal article" date="2019" name="Sci. Rep.">
        <title>Comparative genomics of chytrid fungi reveal insights into the obligate biotrophic and pathogenic lifestyle of Synchytrium endobioticum.</title>
        <authorList>
            <person name="van de Vossenberg B.T.L.H."/>
            <person name="Warris S."/>
            <person name="Nguyen H.D.T."/>
            <person name="van Gent-Pelzer M.P.E."/>
            <person name="Joly D.L."/>
            <person name="van de Geest H.C."/>
            <person name="Bonants P.J.M."/>
            <person name="Smith D.S."/>
            <person name="Levesque C.A."/>
            <person name="van der Lee T.A.J."/>
        </authorList>
    </citation>
    <scope>NUCLEOTIDE SEQUENCE [LARGE SCALE GENOMIC DNA]</scope>
    <source>
        <strain evidence="3 4">LEV6574</strain>
    </source>
</reference>
<evidence type="ECO:0000256" key="2">
    <source>
        <dbReference type="SAM" id="MobiDB-lite"/>
    </source>
</evidence>
<dbReference type="VEuPathDB" id="FungiDB:SeMB42_g01614"/>
<gene>
    <name evidence="3" type="ORF">SeLEV6574_g06869</name>
</gene>